<dbReference type="AlphaFoldDB" id="A0ABD3M3S2"/>
<dbReference type="PANTHER" id="PTHR13768">
    <property type="entry name" value="SOLUBLE NSF ATTACHMENT PROTEIN SNAP"/>
    <property type="match status" value="1"/>
</dbReference>
<proteinExistence type="inferred from homology"/>
<keyword evidence="3" id="KW-0653">Protein transport</keyword>
<evidence type="ECO:0000256" key="1">
    <source>
        <dbReference type="ARBA" id="ARBA00010050"/>
    </source>
</evidence>
<evidence type="ECO:0000313" key="5">
    <source>
        <dbReference type="Proteomes" id="UP001530293"/>
    </source>
</evidence>
<sequence>MPFVKTGRTDLRAVSINPKEHAKKAQGYLRKAKHVGAMATSAYPGASVLHTKQEVKLVTLAAEHFRIAGEQQWIHSAQAYAQAAALASGAMMDSRQSAELYAEAAMVMEKLDTDFANEYYRKSISQHCDASQYKEAAILQERMAFNHYQKKNIESSLDEYERATKLYSAAGMNDSADQTNDRIAYLLGKGGRVRESAFRYYRNAINQSNQNLKKFNVPQAMLRAGLLLLSDCLRQSSSELDFSEVREMVEHMYAMDCRFEESREHAFLSDMMECSIQGDQDRFADCVYWFSSVCEFDDLMLDALGDIKNVVTERSEKNKTT</sequence>
<comment type="caution">
    <text evidence="4">The sequence shown here is derived from an EMBL/GenBank/DDBJ whole genome shotgun (WGS) entry which is preliminary data.</text>
</comment>
<evidence type="ECO:0000256" key="2">
    <source>
        <dbReference type="ARBA" id="ARBA00022448"/>
    </source>
</evidence>
<evidence type="ECO:0000256" key="3">
    <source>
        <dbReference type="ARBA" id="ARBA00022927"/>
    </source>
</evidence>
<keyword evidence="2" id="KW-0813">Transport</keyword>
<evidence type="ECO:0008006" key="6">
    <source>
        <dbReference type="Google" id="ProtNLM"/>
    </source>
</evidence>
<dbReference type="InterPro" id="IPR011990">
    <property type="entry name" value="TPR-like_helical_dom_sf"/>
</dbReference>
<reference evidence="4 5" key="1">
    <citation type="submission" date="2024-10" db="EMBL/GenBank/DDBJ databases">
        <title>Updated reference genomes for cyclostephanoid diatoms.</title>
        <authorList>
            <person name="Roberts W.R."/>
            <person name="Alverson A.J."/>
        </authorList>
    </citation>
    <scope>NUCLEOTIDE SEQUENCE [LARGE SCALE GENOMIC DNA]</scope>
    <source>
        <strain evidence="4 5">AJA232-27</strain>
    </source>
</reference>
<protein>
    <recommendedName>
        <fullName evidence="6">Soluble NSF attachment protein</fullName>
    </recommendedName>
</protein>
<organism evidence="4 5">
    <name type="scientific">Discostella pseudostelligera</name>
    <dbReference type="NCBI Taxonomy" id="259834"/>
    <lineage>
        <taxon>Eukaryota</taxon>
        <taxon>Sar</taxon>
        <taxon>Stramenopiles</taxon>
        <taxon>Ochrophyta</taxon>
        <taxon>Bacillariophyta</taxon>
        <taxon>Coscinodiscophyceae</taxon>
        <taxon>Thalassiosirophycidae</taxon>
        <taxon>Stephanodiscales</taxon>
        <taxon>Stephanodiscaceae</taxon>
        <taxon>Discostella</taxon>
    </lineage>
</organism>
<dbReference type="Pfam" id="PF14938">
    <property type="entry name" value="SNAP"/>
    <property type="match status" value="1"/>
</dbReference>
<accession>A0ABD3M3S2</accession>
<comment type="similarity">
    <text evidence="1">Belongs to the SNAP family.</text>
</comment>
<evidence type="ECO:0000313" key="4">
    <source>
        <dbReference type="EMBL" id="KAL3756696.1"/>
    </source>
</evidence>
<dbReference type="EMBL" id="JALLBG020000299">
    <property type="protein sequence ID" value="KAL3756696.1"/>
    <property type="molecule type" value="Genomic_DNA"/>
</dbReference>
<dbReference type="GO" id="GO:0015031">
    <property type="term" value="P:protein transport"/>
    <property type="evidence" value="ECO:0007669"/>
    <property type="project" value="UniProtKB-KW"/>
</dbReference>
<dbReference type="SUPFAM" id="SSF48452">
    <property type="entry name" value="TPR-like"/>
    <property type="match status" value="1"/>
</dbReference>
<dbReference type="PANTHER" id="PTHR13768:SF8">
    <property type="entry name" value="ALPHA-SOLUBLE NSF ATTACHMENT PROTEIN"/>
    <property type="match status" value="1"/>
</dbReference>
<keyword evidence="5" id="KW-1185">Reference proteome</keyword>
<dbReference type="Gene3D" id="1.25.40.10">
    <property type="entry name" value="Tetratricopeptide repeat domain"/>
    <property type="match status" value="1"/>
</dbReference>
<dbReference type="Proteomes" id="UP001530293">
    <property type="component" value="Unassembled WGS sequence"/>
</dbReference>
<name>A0ABD3M3S2_9STRA</name>
<gene>
    <name evidence="4" type="ORF">ACHAWU_002599</name>
</gene>
<dbReference type="InterPro" id="IPR000744">
    <property type="entry name" value="NSF_attach"/>
</dbReference>